<dbReference type="Proteomes" id="UP000317257">
    <property type="component" value="Unassembled WGS sequence"/>
</dbReference>
<feature type="region of interest" description="Disordered" evidence="1">
    <location>
        <begin position="164"/>
        <end position="221"/>
    </location>
</feature>
<proteinExistence type="predicted"/>
<reference evidence="3" key="1">
    <citation type="submission" date="2018-12" db="EMBL/GenBank/DDBJ databases">
        <title>The complete genome of Metarhizium rileyi, a key fungal pathogen of Lepidoptera.</title>
        <authorList>
            <person name="Binneck E."/>
            <person name="Lastra C.C.L."/>
            <person name="Sosa-Gomez D.R."/>
        </authorList>
    </citation>
    <scope>NUCLEOTIDE SEQUENCE [LARGE SCALE GENOMIC DNA]</scope>
    <source>
        <strain evidence="3">Cep018-CH2</strain>
    </source>
</reference>
<comment type="caution">
    <text evidence="2">The sequence shown here is derived from an EMBL/GenBank/DDBJ whole genome shotgun (WGS) entry which is preliminary data.</text>
</comment>
<evidence type="ECO:0000313" key="2">
    <source>
        <dbReference type="EMBL" id="TWU71406.1"/>
    </source>
</evidence>
<evidence type="ECO:0000313" key="3">
    <source>
        <dbReference type="Proteomes" id="UP000317257"/>
    </source>
</evidence>
<dbReference type="EMBL" id="SBHS01000046">
    <property type="protein sequence ID" value="TWU71406.1"/>
    <property type="molecule type" value="Genomic_DNA"/>
</dbReference>
<dbReference type="AlphaFoldDB" id="A0A5C6G6C6"/>
<organism evidence="2 3">
    <name type="scientific">Metarhizium rileyi (strain RCEF 4871)</name>
    <name type="common">Nomuraea rileyi</name>
    <dbReference type="NCBI Taxonomy" id="1649241"/>
    <lineage>
        <taxon>Eukaryota</taxon>
        <taxon>Fungi</taxon>
        <taxon>Dikarya</taxon>
        <taxon>Ascomycota</taxon>
        <taxon>Pezizomycotina</taxon>
        <taxon>Sordariomycetes</taxon>
        <taxon>Hypocreomycetidae</taxon>
        <taxon>Hypocreales</taxon>
        <taxon>Clavicipitaceae</taxon>
        <taxon>Metarhizium</taxon>
    </lineage>
</organism>
<feature type="compositionally biased region" description="Basic residues" evidence="1">
    <location>
        <begin position="165"/>
        <end position="174"/>
    </location>
</feature>
<feature type="compositionally biased region" description="Polar residues" evidence="1">
    <location>
        <begin position="176"/>
        <end position="189"/>
    </location>
</feature>
<protein>
    <submittedName>
        <fullName evidence="2">Uncharacterized protein</fullName>
    </submittedName>
</protein>
<accession>A0A5C6G6C6</accession>
<gene>
    <name evidence="2" type="ORF">ED733_003134</name>
</gene>
<feature type="compositionally biased region" description="Basic residues" evidence="1">
    <location>
        <begin position="201"/>
        <end position="212"/>
    </location>
</feature>
<evidence type="ECO:0000256" key="1">
    <source>
        <dbReference type="SAM" id="MobiDB-lite"/>
    </source>
</evidence>
<sequence length="221" mass="25842">MNSPPRGVPTATHTLREITDTFSRALKSGLETALSDQERATPEFDEHIENGTSAYQYLAKVERSHFKTSEAQRLRELIPDIEYWKEDVRIYAAAVESFRGNEPAMEGWRNLALGYRTLLLRLGISEQQVEQIRLSIENTRYWQLEAELFKMQSRLRENKLQERWRKQHERRKKQAAPQSLQIKQPSTREAAQECDQVSSRTRSKTRSGRVTKRGPQDQRGR</sequence>
<name>A0A5C6G6C6_METRR</name>